<dbReference type="Proteomes" id="UP000198804">
    <property type="component" value="Unassembled WGS sequence"/>
</dbReference>
<dbReference type="SUPFAM" id="SSF55729">
    <property type="entry name" value="Acyl-CoA N-acyltransferases (Nat)"/>
    <property type="match status" value="2"/>
</dbReference>
<feature type="compositionally biased region" description="Basic and acidic residues" evidence="7">
    <location>
        <begin position="18"/>
        <end position="28"/>
    </location>
</feature>
<protein>
    <submittedName>
        <fullName evidence="9">Acetyltransferase (GNAT) domain-containing protein</fullName>
    </submittedName>
</protein>
<sequence>MTPARIAASGPTRLRLTARSEARPDSRRRGVAPSAAIERHAPAEDITVVDLTDAADWDERLADEPGANLYVARPWGTYKARLNWAVRRIAIRDGRGRDLAFVQVQERRLGFARFVLAQGCPVLTAAGTARAEATLRAFRDHLALGPFDLLGVNFHEFQDNEAVAALLALGFVPVVSARQHTLELDLTRDIAAIEAGLDSKWRRNLAKAQRNPDLETAILTDPDARLAAFDTFAGMYAALQARKGFSNTLDPKAFRDVAATDPRLVILEVRENGEPILVRIAHWAPARWTDFFAASNERGRATNAAALSVWTLIERAKAEGCPIYDLGGIDPAGNRGVFDFKRGISRRVVQSTPLWLYGRLPLVRSLAAGLLAQR</sequence>
<dbReference type="GO" id="GO:0008360">
    <property type="term" value="P:regulation of cell shape"/>
    <property type="evidence" value="ECO:0007669"/>
    <property type="project" value="UniProtKB-KW"/>
</dbReference>
<evidence type="ECO:0000259" key="8">
    <source>
        <dbReference type="Pfam" id="PF13480"/>
    </source>
</evidence>
<evidence type="ECO:0000313" key="9">
    <source>
        <dbReference type="EMBL" id="SFL87414.1"/>
    </source>
</evidence>
<dbReference type="AlphaFoldDB" id="A0A1I4L8T9"/>
<accession>A0A1I4L8T9</accession>
<dbReference type="InterPro" id="IPR038740">
    <property type="entry name" value="BioF2-like_GNAT_dom"/>
</dbReference>
<gene>
    <name evidence="9" type="ORF">SAMN04488125_12827</name>
</gene>
<dbReference type="InterPro" id="IPR016181">
    <property type="entry name" value="Acyl_CoA_acyltransferase"/>
</dbReference>
<dbReference type="RefSeq" id="WP_091951253.1">
    <property type="nucleotide sequence ID" value="NZ_FOSV01000028.1"/>
</dbReference>
<keyword evidence="5" id="KW-0012">Acyltransferase</keyword>
<evidence type="ECO:0000256" key="5">
    <source>
        <dbReference type="ARBA" id="ARBA00023315"/>
    </source>
</evidence>
<dbReference type="EMBL" id="FOSV01000028">
    <property type="protein sequence ID" value="SFL87414.1"/>
    <property type="molecule type" value="Genomic_DNA"/>
</dbReference>
<dbReference type="InterPro" id="IPR003447">
    <property type="entry name" value="FEMABX"/>
</dbReference>
<evidence type="ECO:0000256" key="2">
    <source>
        <dbReference type="ARBA" id="ARBA00022679"/>
    </source>
</evidence>
<keyword evidence="2 9" id="KW-0808">Transferase</keyword>
<dbReference type="STRING" id="414703.SAMN04488125_12827"/>
<dbReference type="GO" id="GO:0071555">
    <property type="term" value="P:cell wall organization"/>
    <property type="evidence" value="ECO:0007669"/>
    <property type="project" value="UniProtKB-KW"/>
</dbReference>
<keyword evidence="6" id="KW-0961">Cell wall biogenesis/degradation</keyword>
<dbReference type="PANTHER" id="PTHR36174:SF1">
    <property type="entry name" value="LIPID II:GLYCINE GLYCYLTRANSFERASE"/>
    <property type="match status" value="1"/>
</dbReference>
<keyword evidence="4" id="KW-0573">Peptidoglycan synthesis</keyword>
<evidence type="ECO:0000256" key="6">
    <source>
        <dbReference type="ARBA" id="ARBA00023316"/>
    </source>
</evidence>
<comment type="similarity">
    <text evidence="1">Belongs to the FemABX family.</text>
</comment>
<reference evidence="10" key="1">
    <citation type="submission" date="2016-10" db="EMBL/GenBank/DDBJ databases">
        <authorList>
            <person name="Varghese N."/>
            <person name="Submissions S."/>
        </authorList>
    </citation>
    <scope>NUCLEOTIDE SEQUENCE [LARGE SCALE GENOMIC DNA]</scope>
    <source>
        <strain evidence="10">CGMCC 1.6474</strain>
    </source>
</reference>
<dbReference type="InterPro" id="IPR050644">
    <property type="entry name" value="PG_Glycine_Bridge_Synth"/>
</dbReference>
<dbReference type="GO" id="GO:0009252">
    <property type="term" value="P:peptidoglycan biosynthetic process"/>
    <property type="evidence" value="ECO:0007669"/>
    <property type="project" value="UniProtKB-KW"/>
</dbReference>
<dbReference type="Gene3D" id="3.40.630.30">
    <property type="match status" value="2"/>
</dbReference>
<evidence type="ECO:0000256" key="7">
    <source>
        <dbReference type="SAM" id="MobiDB-lite"/>
    </source>
</evidence>
<evidence type="ECO:0000313" key="10">
    <source>
        <dbReference type="Proteomes" id="UP000198804"/>
    </source>
</evidence>
<evidence type="ECO:0000256" key="4">
    <source>
        <dbReference type="ARBA" id="ARBA00022984"/>
    </source>
</evidence>
<proteinExistence type="inferred from homology"/>
<evidence type="ECO:0000256" key="1">
    <source>
        <dbReference type="ARBA" id="ARBA00009943"/>
    </source>
</evidence>
<dbReference type="PROSITE" id="PS51191">
    <property type="entry name" value="FEMABX"/>
    <property type="match status" value="1"/>
</dbReference>
<feature type="domain" description="BioF2-like acetyltransferase" evidence="8">
    <location>
        <begin position="201"/>
        <end position="342"/>
    </location>
</feature>
<dbReference type="PANTHER" id="PTHR36174">
    <property type="entry name" value="LIPID II:GLYCINE GLYCYLTRANSFERASE"/>
    <property type="match status" value="1"/>
</dbReference>
<dbReference type="GO" id="GO:0016755">
    <property type="term" value="F:aminoacyltransferase activity"/>
    <property type="evidence" value="ECO:0007669"/>
    <property type="project" value="InterPro"/>
</dbReference>
<dbReference type="Pfam" id="PF13480">
    <property type="entry name" value="Acetyltransf_6"/>
    <property type="match status" value="1"/>
</dbReference>
<evidence type="ECO:0000256" key="3">
    <source>
        <dbReference type="ARBA" id="ARBA00022960"/>
    </source>
</evidence>
<keyword evidence="10" id="KW-1185">Reference proteome</keyword>
<keyword evidence="3" id="KW-0133">Cell shape</keyword>
<feature type="region of interest" description="Disordered" evidence="7">
    <location>
        <begin position="1"/>
        <end position="36"/>
    </location>
</feature>
<organism evidence="9 10">
    <name type="scientific">Methylorubrum salsuginis</name>
    <dbReference type="NCBI Taxonomy" id="414703"/>
    <lineage>
        <taxon>Bacteria</taxon>
        <taxon>Pseudomonadati</taxon>
        <taxon>Pseudomonadota</taxon>
        <taxon>Alphaproteobacteria</taxon>
        <taxon>Hyphomicrobiales</taxon>
        <taxon>Methylobacteriaceae</taxon>
        <taxon>Methylorubrum</taxon>
    </lineage>
</organism>
<name>A0A1I4L8T9_9HYPH</name>
<dbReference type="OrthoDB" id="7978401at2"/>